<dbReference type="PANTHER" id="PTHR20963:SF43">
    <property type="entry name" value="PUTATIVE (AFU_ORTHOLOGUE AFUA_7G01240)-RELATED"/>
    <property type="match status" value="1"/>
</dbReference>
<keyword evidence="4" id="KW-1015">Disulfide bond</keyword>
<dbReference type="Gene3D" id="3.40.50.1240">
    <property type="entry name" value="Phosphoglycerate mutase-like"/>
    <property type="match status" value="1"/>
</dbReference>
<dbReference type="AlphaFoldDB" id="A0A3A2Z4T5"/>
<evidence type="ECO:0000256" key="5">
    <source>
        <dbReference type="SAM" id="SignalP"/>
    </source>
</evidence>
<accession>A0A3A2Z4T5</accession>
<dbReference type="SUPFAM" id="SSF53254">
    <property type="entry name" value="Phosphoglycerate mutase-like"/>
    <property type="match status" value="1"/>
</dbReference>
<feature type="disulfide bond" evidence="4">
    <location>
        <begin position="70"/>
        <end position="432"/>
    </location>
</feature>
<dbReference type="InterPro" id="IPR029033">
    <property type="entry name" value="His_PPase_superfam"/>
</dbReference>
<dbReference type="Pfam" id="PF00328">
    <property type="entry name" value="His_Phos_2"/>
    <property type="match status" value="1"/>
</dbReference>
<proteinExistence type="predicted"/>
<feature type="active site" description="Proton donor" evidence="3">
    <location>
        <position position="380"/>
    </location>
</feature>
<keyword evidence="1" id="KW-0378">Hydrolase</keyword>
<evidence type="ECO:0000256" key="1">
    <source>
        <dbReference type="ARBA" id="ARBA00022801"/>
    </source>
</evidence>
<comment type="caution">
    <text evidence="6">The sequence shown here is derived from an EMBL/GenBank/DDBJ whole genome shotgun (WGS) entry which is preliminary data.</text>
</comment>
<feature type="disulfide bond" evidence="4">
    <location>
        <begin position="286"/>
        <end position="299"/>
    </location>
</feature>
<keyword evidence="2" id="KW-0325">Glycoprotein</keyword>
<dbReference type="PANTHER" id="PTHR20963">
    <property type="entry name" value="MULTIPLE INOSITOL POLYPHOSPHATE PHOSPHATASE-RELATED"/>
    <property type="match status" value="1"/>
</dbReference>
<dbReference type="OrthoDB" id="6509975at2759"/>
<dbReference type="EMBL" id="MVGC01000674">
    <property type="protein sequence ID" value="RJE17906.1"/>
    <property type="molecule type" value="Genomic_DNA"/>
</dbReference>
<reference evidence="7" key="1">
    <citation type="submission" date="2017-02" db="EMBL/GenBank/DDBJ databases">
        <authorList>
            <person name="Tafer H."/>
            <person name="Lopandic K."/>
        </authorList>
    </citation>
    <scope>NUCLEOTIDE SEQUENCE [LARGE SCALE GENOMIC DNA]</scope>
    <source>
        <strain evidence="7">CBS 366.77</strain>
    </source>
</reference>
<evidence type="ECO:0008006" key="8">
    <source>
        <dbReference type="Google" id="ProtNLM"/>
    </source>
</evidence>
<dbReference type="Proteomes" id="UP000266188">
    <property type="component" value="Unassembled WGS sequence"/>
</dbReference>
<dbReference type="PIRSF" id="PIRSF000894">
    <property type="entry name" value="Acid_phosphatase"/>
    <property type="match status" value="1"/>
</dbReference>
<evidence type="ECO:0000256" key="2">
    <source>
        <dbReference type="ARBA" id="ARBA00023180"/>
    </source>
</evidence>
<name>A0A3A2Z4T5_9EURO</name>
<evidence type="ECO:0000256" key="4">
    <source>
        <dbReference type="PIRSR" id="PIRSR000894-2"/>
    </source>
</evidence>
<dbReference type="InterPro" id="IPR000560">
    <property type="entry name" value="His_Pase_clade-2"/>
</dbReference>
<sequence length="526" mass="58120">MPDFLLGSTAVLAMLATVQGLPDARSSSSAACAPTGSTYDSGFNMMTSWGNLSPYKDASFGLGKGVPKGCELSQTHILHRHAQRYPTDYTFDAGSTEQFNSKLKKYASRSGKHVGEGPLGFLDDWEYLLGEETLLTTGTATEQTSGAYFWTNYGRLLYRVGRDVPRWDPSLNVFPNGTARSKPVFRTTSQGRILESARWWLSGFFGNKGGNSSYPQYDLVIIPEEDKFNNTLASDKACLKGGDEGDNTDFALLPKLTKNSLPRLSQYLPSDFNLTAMDVLGMMNLCPYEYASLGASAFCSLFTEQEWRDFDYFLDTQFYGDYGFGAASGRAQGIGYIVELAARLQKKLIHTSHSSVNYTYDNNLAQFPLDQPLYMDMSHDDVITSVLAALGLEYFKFGPSGMPPLEHAPHRTFRLSDVTPFGARLVSEIWTCPSNTSFTRLDPIMYSNPDLSSKKGTTDYIRFVLNNGPLPLDGNPGCKDHQNGFCKVTDFLAGVPKMEEQAMDQYSCFGNYTTNGQVGNGHPESH</sequence>
<evidence type="ECO:0000313" key="6">
    <source>
        <dbReference type="EMBL" id="RJE17906.1"/>
    </source>
</evidence>
<evidence type="ECO:0000313" key="7">
    <source>
        <dbReference type="Proteomes" id="UP000266188"/>
    </source>
</evidence>
<gene>
    <name evidence="6" type="ORF">PHISCL_09754</name>
</gene>
<feature type="active site" description="Nucleophile" evidence="3">
    <location>
        <position position="81"/>
    </location>
</feature>
<keyword evidence="5" id="KW-0732">Signal</keyword>
<dbReference type="STRING" id="2070753.A0A3A2Z4T5"/>
<feature type="chain" id="PRO_5017462436" description="Phytase" evidence="5">
    <location>
        <begin position="21"/>
        <end position="526"/>
    </location>
</feature>
<organism evidence="6 7">
    <name type="scientific">Aspergillus sclerotialis</name>
    <dbReference type="NCBI Taxonomy" id="2070753"/>
    <lineage>
        <taxon>Eukaryota</taxon>
        <taxon>Fungi</taxon>
        <taxon>Dikarya</taxon>
        <taxon>Ascomycota</taxon>
        <taxon>Pezizomycotina</taxon>
        <taxon>Eurotiomycetes</taxon>
        <taxon>Eurotiomycetidae</taxon>
        <taxon>Eurotiales</taxon>
        <taxon>Aspergillaceae</taxon>
        <taxon>Aspergillus</taxon>
        <taxon>Aspergillus subgen. Polypaecilum</taxon>
    </lineage>
</organism>
<dbReference type="InterPro" id="IPR016274">
    <property type="entry name" value="Histidine_acid_Pase_euk"/>
</dbReference>
<dbReference type="CDD" id="cd07061">
    <property type="entry name" value="HP_HAP_like"/>
    <property type="match status" value="1"/>
</dbReference>
<protein>
    <recommendedName>
        <fullName evidence="8">Phytase</fullName>
    </recommendedName>
</protein>
<keyword evidence="7" id="KW-1185">Reference proteome</keyword>
<evidence type="ECO:0000256" key="3">
    <source>
        <dbReference type="PIRSR" id="PIRSR000894-1"/>
    </source>
</evidence>
<feature type="signal peptide" evidence="5">
    <location>
        <begin position="1"/>
        <end position="20"/>
    </location>
</feature>
<dbReference type="GO" id="GO:0003993">
    <property type="term" value="F:acid phosphatase activity"/>
    <property type="evidence" value="ECO:0007669"/>
    <property type="project" value="TreeGrafter"/>
</dbReference>